<sequence length="174" mass="19892">MSSGNIVLRFVYPPSDSNSDIRTFRVYQLSEDSSTSTELYRFFHPLTGLSSGVTTFQHKNLTTGIWDSAGQIDWTSNYNATVTFGIDEVNIRDLRRVKKSTSKSRRFKAKGSEYKWKIAENETDIFCVDWRGRSVATWTQAELTLSIVSSAEAILDHLVVTCLLHLWVRQSGRW</sequence>
<dbReference type="Proteomes" id="UP000076761">
    <property type="component" value="Unassembled WGS sequence"/>
</dbReference>
<evidence type="ECO:0000259" key="1">
    <source>
        <dbReference type="Pfam" id="PF20236"/>
    </source>
</evidence>
<proteinExistence type="predicted"/>
<name>A0A165TPL9_9AGAM</name>
<evidence type="ECO:0000313" key="2">
    <source>
        <dbReference type="EMBL" id="KZT26983.1"/>
    </source>
</evidence>
<gene>
    <name evidence="2" type="ORF">NEOLEDRAFT_1062011</name>
</gene>
<dbReference type="Pfam" id="PF20236">
    <property type="entry name" value="DUF6593"/>
    <property type="match status" value="1"/>
</dbReference>
<feature type="domain" description="DUF6593" evidence="1">
    <location>
        <begin position="38"/>
        <end position="164"/>
    </location>
</feature>
<dbReference type="InParanoid" id="A0A165TPL9"/>
<evidence type="ECO:0000313" key="3">
    <source>
        <dbReference type="Proteomes" id="UP000076761"/>
    </source>
</evidence>
<dbReference type="InterPro" id="IPR046528">
    <property type="entry name" value="DUF6593"/>
</dbReference>
<reference evidence="2 3" key="1">
    <citation type="journal article" date="2016" name="Mol. Biol. Evol.">
        <title>Comparative Genomics of Early-Diverging Mushroom-Forming Fungi Provides Insights into the Origins of Lignocellulose Decay Capabilities.</title>
        <authorList>
            <person name="Nagy L.G."/>
            <person name="Riley R."/>
            <person name="Tritt A."/>
            <person name="Adam C."/>
            <person name="Daum C."/>
            <person name="Floudas D."/>
            <person name="Sun H."/>
            <person name="Yadav J.S."/>
            <person name="Pangilinan J."/>
            <person name="Larsson K.H."/>
            <person name="Matsuura K."/>
            <person name="Barry K."/>
            <person name="Labutti K."/>
            <person name="Kuo R."/>
            <person name="Ohm R.A."/>
            <person name="Bhattacharya S.S."/>
            <person name="Shirouzu T."/>
            <person name="Yoshinaga Y."/>
            <person name="Martin F.M."/>
            <person name="Grigoriev I.V."/>
            <person name="Hibbett D.S."/>
        </authorList>
    </citation>
    <scope>NUCLEOTIDE SEQUENCE [LARGE SCALE GENOMIC DNA]</scope>
    <source>
        <strain evidence="2 3">HHB14362 ss-1</strain>
    </source>
</reference>
<dbReference type="OrthoDB" id="3132420at2759"/>
<accession>A0A165TPL9</accession>
<keyword evidence="3" id="KW-1185">Reference proteome</keyword>
<dbReference type="EMBL" id="KV425564">
    <property type="protein sequence ID" value="KZT26983.1"/>
    <property type="molecule type" value="Genomic_DNA"/>
</dbReference>
<organism evidence="2 3">
    <name type="scientific">Neolentinus lepideus HHB14362 ss-1</name>
    <dbReference type="NCBI Taxonomy" id="1314782"/>
    <lineage>
        <taxon>Eukaryota</taxon>
        <taxon>Fungi</taxon>
        <taxon>Dikarya</taxon>
        <taxon>Basidiomycota</taxon>
        <taxon>Agaricomycotina</taxon>
        <taxon>Agaricomycetes</taxon>
        <taxon>Gloeophyllales</taxon>
        <taxon>Gloeophyllaceae</taxon>
        <taxon>Neolentinus</taxon>
    </lineage>
</organism>
<protein>
    <recommendedName>
        <fullName evidence="1">DUF6593 domain-containing protein</fullName>
    </recommendedName>
</protein>
<dbReference type="AlphaFoldDB" id="A0A165TPL9"/>